<comment type="caution">
    <text evidence="1">The sequence shown here is derived from an EMBL/GenBank/DDBJ whole genome shotgun (WGS) entry which is preliminary data.</text>
</comment>
<dbReference type="PANTHER" id="PTHR13318">
    <property type="entry name" value="PARTNER OF PAIRED, ISOFORM B-RELATED"/>
    <property type="match status" value="1"/>
</dbReference>
<dbReference type="InterPro" id="IPR032675">
    <property type="entry name" value="LRR_dom_sf"/>
</dbReference>
<protein>
    <recommendedName>
        <fullName evidence="3">F-box domain-containing protein</fullName>
    </recommendedName>
</protein>
<dbReference type="SMART" id="SM00367">
    <property type="entry name" value="LRR_CC"/>
    <property type="match status" value="3"/>
</dbReference>
<organism evidence="1 2">
    <name type="scientific">Umbelopsis vinacea</name>
    <dbReference type="NCBI Taxonomy" id="44442"/>
    <lineage>
        <taxon>Eukaryota</taxon>
        <taxon>Fungi</taxon>
        <taxon>Fungi incertae sedis</taxon>
        <taxon>Mucoromycota</taxon>
        <taxon>Mucoromycotina</taxon>
        <taxon>Umbelopsidomycetes</taxon>
        <taxon>Umbelopsidales</taxon>
        <taxon>Umbelopsidaceae</taxon>
        <taxon>Umbelopsis</taxon>
    </lineage>
</organism>
<accession>A0A8H7Q2S0</accession>
<gene>
    <name evidence="1" type="ORF">INT44_002175</name>
</gene>
<evidence type="ECO:0000313" key="2">
    <source>
        <dbReference type="Proteomes" id="UP000612746"/>
    </source>
</evidence>
<sequence length="294" mass="32513">MSLPRKKTLPPDILRVLVEYIPSNSDLISLGLACGKATIHSLQAVWKCPRPNSLDAVEKLSHIVQLSSDSKTSNKGSQHLPYYYAWITGFDFSALDQESAAQVKTADLSILFTTPSLPFDTLNTTQLLAMPSALVERHVQSLKELNISSCTQYSSAALIQILTRSSTASILTNLDLSNCSVNDAVIIQISRTHTRLRRLNLQHSGNISDSAILALADHCPDLEELVISLPHGIVQSNKITDKSLKILAQSCSRMKVVLCTGQTRISELTMLAFEKYCPQLETYDFSTEQKFNIY</sequence>
<reference evidence="1" key="1">
    <citation type="submission" date="2020-12" db="EMBL/GenBank/DDBJ databases">
        <title>Metabolic potential, ecology and presence of endohyphal bacteria is reflected in genomic diversity of Mucoromycotina.</title>
        <authorList>
            <person name="Muszewska A."/>
            <person name="Okrasinska A."/>
            <person name="Steczkiewicz K."/>
            <person name="Drgas O."/>
            <person name="Orlowska M."/>
            <person name="Perlinska-Lenart U."/>
            <person name="Aleksandrzak-Piekarczyk T."/>
            <person name="Szatraj K."/>
            <person name="Zielenkiewicz U."/>
            <person name="Pilsyk S."/>
            <person name="Malc E."/>
            <person name="Mieczkowski P."/>
            <person name="Kruszewska J.S."/>
            <person name="Biernat P."/>
            <person name="Pawlowska J."/>
        </authorList>
    </citation>
    <scope>NUCLEOTIDE SEQUENCE</scope>
    <source>
        <strain evidence="1">WA0000051536</strain>
    </source>
</reference>
<name>A0A8H7Q2S0_9FUNG</name>
<proteinExistence type="predicted"/>
<dbReference type="GO" id="GO:0019005">
    <property type="term" value="C:SCF ubiquitin ligase complex"/>
    <property type="evidence" value="ECO:0007669"/>
    <property type="project" value="TreeGrafter"/>
</dbReference>
<dbReference type="AlphaFoldDB" id="A0A8H7Q2S0"/>
<dbReference type="EMBL" id="JAEPRA010000005">
    <property type="protein sequence ID" value="KAG2185384.1"/>
    <property type="molecule type" value="Genomic_DNA"/>
</dbReference>
<dbReference type="GO" id="GO:0031146">
    <property type="term" value="P:SCF-dependent proteasomal ubiquitin-dependent protein catabolic process"/>
    <property type="evidence" value="ECO:0007669"/>
    <property type="project" value="TreeGrafter"/>
</dbReference>
<keyword evidence="2" id="KW-1185">Reference proteome</keyword>
<dbReference type="Proteomes" id="UP000612746">
    <property type="component" value="Unassembled WGS sequence"/>
</dbReference>
<dbReference type="InterPro" id="IPR006553">
    <property type="entry name" value="Leu-rich_rpt_Cys-con_subtyp"/>
</dbReference>
<dbReference type="Gene3D" id="3.80.10.10">
    <property type="entry name" value="Ribonuclease Inhibitor"/>
    <property type="match status" value="1"/>
</dbReference>
<evidence type="ECO:0000313" key="1">
    <source>
        <dbReference type="EMBL" id="KAG2185384.1"/>
    </source>
</evidence>
<dbReference type="OrthoDB" id="550575at2759"/>
<dbReference type="SUPFAM" id="SSF52047">
    <property type="entry name" value="RNI-like"/>
    <property type="match status" value="1"/>
</dbReference>
<evidence type="ECO:0008006" key="3">
    <source>
        <dbReference type="Google" id="ProtNLM"/>
    </source>
</evidence>